<evidence type="ECO:0000313" key="4">
    <source>
        <dbReference type="Proteomes" id="UP000815325"/>
    </source>
</evidence>
<organism evidence="3 4">
    <name type="scientific">Dunaliella salina</name>
    <name type="common">Green alga</name>
    <name type="synonym">Protococcus salinus</name>
    <dbReference type="NCBI Taxonomy" id="3046"/>
    <lineage>
        <taxon>Eukaryota</taxon>
        <taxon>Viridiplantae</taxon>
        <taxon>Chlorophyta</taxon>
        <taxon>core chlorophytes</taxon>
        <taxon>Chlorophyceae</taxon>
        <taxon>CS clade</taxon>
        <taxon>Chlamydomonadales</taxon>
        <taxon>Dunaliellaceae</taxon>
        <taxon>Dunaliella</taxon>
    </lineage>
</organism>
<protein>
    <submittedName>
        <fullName evidence="3">Uncharacterized protein</fullName>
    </submittedName>
</protein>
<comment type="caution">
    <text evidence="3">The sequence shown here is derived from an EMBL/GenBank/DDBJ whole genome shotgun (WGS) entry which is preliminary data.</text>
</comment>
<keyword evidence="2" id="KW-0472">Membrane</keyword>
<keyword evidence="2" id="KW-1133">Transmembrane helix</keyword>
<feature type="region of interest" description="Disordered" evidence="1">
    <location>
        <begin position="1"/>
        <end position="29"/>
    </location>
</feature>
<dbReference type="EMBL" id="MU072157">
    <property type="protein sequence ID" value="KAF5825707.1"/>
    <property type="molecule type" value="Genomic_DNA"/>
</dbReference>
<keyword evidence="4" id="KW-1185">Reference proteome</keyword>
<sequence>MSSSKRSRSVAEGKGPTAEAGRAGPSREGGAVDVVAAGAPAGLGRSLDLIVMGYAGPLTPGRDIMWAAELLMFLPAGEALMSGVDSATKDIVLVVCRGSAVGEVRACLADVPLGGRVRLEGAQQLGSARQYLQFITAPVLGRFVLDSCAACAALPLPVSVVCDVFVDFLVPAGTVLGVRSGLYLRCRGPECSCLQRGTRQLRCIVLLPWLGVFVVWNVHVVFLM</sequence>
<accession>A0ABQ7FTJ1</accession>
<dbReference type="Proteomes" id="UP000815325">
    <property type="component" value="Unassembled WGS sequence"/>
</dbReference>
<name>A0ABQ7FTJ1_DUNSA</name>
<keyword evidence="2" id="KW-0812">Transmembrane</keyword>
<evidence type="ECO:0000256" key="2">
    <source>
        <dbReference type="SAM" id="Phobius"/>
    </source>
</evidence>
<evidence type="ECO:0000313" key="3">
    <source>
        <dbReference type="EMBL" id="KAF5825707.1"/>
    </source>
</evidence>
<evidence type="ECO:0000256" key="1">
    <source>
        <dbReference type="SAM" id="MobiDB-lite"/>
    </source>
</evidence>
<feature type="transmembrane region" description="Helical" evidence="2">
    <location>
        <begin position="204"/>
        <end position="223"/>
    </location>
</feature>
<gene>
    <name evidence="3" type="ORF">DUNSADRAFT_7491</name>
</gene>
<proteinExistence type="predicted"/>
<reference evidence="3" key="1">
    <citation type="submission" date="2017-08" db="EMBL/GenBank/DDBJ databases">
        <authorList>
            <person name="Polle J.E."/>
            <person name="Barry K."/>
            <person name="Cushman J."/>
            <person name="Schmutz J."/>
            <person name="Tran D."/>
            <person name="Hathwaick L.T."/>
            <person name="Yim W.C."/>
            <person name="Jenkins J."/>
            <person name="Mckie-Krisberg Z.M."/>
            <person name="Prochnik S."/>
            <person name="Lindquist E."/>
            <person name="Dockter R.B."/>
            <person name="Adam C."/>
            <person name="Molina H."/>
            <person name="Bunkerborg J."/>
            <person name="Jin E."/>
            <person name="Buchheim M."/>
            <person name="Magnuson J."/>
        </authorList>
    </citation>
    <scope>NUCLEOTIDE SEQUENCE</scope>
    <source>
        <strain evidence="3">CCAP 19/18</strain>
    </source>
</reference>